<dbReference type="KEGG" id="mhu:Mhun_1428"/>
<accession>Q2FP75</accession>
<dbReference type="HOGENOM" id="CLU_021114_0_0_2"/>
<dbReference type="AlphaFoldDB" id="Q2FP75"/>
<dbReference type="STRING" id="323259.Mhun_1428"/>
<gene>
    <name evidence="2" type="ordered locus">Mhun_1428</name>
</gene>
<dbReference type="Pfam" id="PF08011">
    <property type="entry name" value="PDDEXK_9"/>
    <property type="match status" value="1"/>
</dbReference>
<keyword evidence="3" id="KW-1185">Reference proteome</keyword>
<evidence type="ECO:0000313" key="3">
    <source>
        <dbReference type="Proteomes" id="UP000001941"/>
    </source>
</evidence>
<sequence length="521" mass="59948">MNSSAQVQKLPIGIQSFEKMRTEGFAYVDKTPFIASLVKNGSYYFLSRPRRFGKSLFIDTLDCAFSGRKKLFNGLFLDDPNSGWDWTRIYPVLRIDWSAFPVRTPDELRAGIQEIIDEWGKKWDCTASEGSLSGNFSHIVRSIHESAGEKVVILIDEYDKPILDTVEDVQTAIGMRDILKDFYGVLKSLDPYLKFVMLTGVSKFVKTGIFSGLNNLNDITLDSAYSGICGYTERDISTIFHSWLSKYSIEQVREWYDGYSWTGEHVYNPFDILLLFSKKVFRPYWFETGTPSFLIKLWSVHPRFPAEYEGLIAGDDLLGSFDPEHIRLETLLFQAGYLTIKTWSSDPVRGFTCVLGYPNLEVRTSLNLLFSDTLLGYSVSESRVRLYEILEGGHADQLKVLIESLFASIPYEWYRKNQMSGFEGFYASILYSWFASLGYEIIAEDMTNKGRIDLTVKTRTGIWIFEFKVSDIPPENTSALEQIHNREYVQKYFADPRKKFLIGITFDPQSRNIIHFESEII</sequence>
<dbReference type="InterPro" id="IPR012547">
    <property type="entry name" value="PDDEXK_9"/>
</dbReference>
<evidence type="ECO:0000313" key="2">
    <source>
        <dbReference type="EMBL" id="ABD41163.1"/>
    </source>
</evidence>
<feature type="domain" description="AAA-ATPase-like" evidence="1">
    <location>
        <begin position="11"/>
        <end position="210"/>
    </location>
</feature>
<dbReference type="RefSeq" id="WP_011448432.1">
    <property type="nucleotide sequence ID" value="NC_007796.1"/>
</dbReference>
<name>Q2FP75_METHJ</name>
<dbReference type="PANTHER" id="PTHR34825">
    <property type="entry name" value="CONSERVED PROTEIN, WITH A WEAK D-GALACTARATE DEHYDRATASE/ALTRONATE HYDROLASE DOMAIN"/>
    <property type="match status" value="1"/>
</dbReference>
<dbReference type="Pfam" id="PF09820">
    <property type="entry name" value="AAA-ATPase_like"/>
    <property type="match status" value="1"/>
</dbReference>
<dbReference type="InParanoid" id="Q2FP75"/>
<proteinExistence type="predicted"/>
<dbReference type="Proteomes" id="UP000001941">
    <property type="component" value="Chromosome"/>
</dbReference>
<protein>
    <recommendedName>
        <fullName evidence="1">AAA-ATPase-like domain-containing protein</fullName>
    </recommendedName>
</protein>
<organism evidence="2 3">
    <name type="scientific">Methanospirillum hungatei JF-1 (strain ATCC 27890 / DSM 864 / NBRC 100397 / JF-1)</name>
    <dbReference type="NCBI Taxonomy" id="323259"/>
    <lineage>
        <taxon>Archaea</taxon>
        <taxon>Methanobacteriati</taxon>
        <taxon>Methanobacteriota</taxon>
        <taxon>Stenosarchaea group</taxon>
        <taxon>Methanomicrobia</taxon>
        <taxon>Methanomicrobiales</taxon>
        <taxon>Methanospirillaceae</taxon>
        <taxon>Methanospirillum</taxon>
    </lineage>
</organism>
<dbReference type="EMBL" id="CP000254">
    <property type="protein sequence ID" value="ABD41163.1"/>
    <property type="molecule type" value="Genomic_DNA"/>
</dbReference>
<dbReference type="GeneID" id="3924091"/>
<dbReference type="InterPro" id="IPR018631">
    <property type="entry name" value="AAA-ATPase-like_dom"/>
</dbReference>
<evidence type="ECO:0000259" key="1">
    <source>
        <dbReference type="Pfam" id="PF09820"/>
    </source>
</evidence>
<reference evidence="3" key="1">
    <citation type="journal article" date="2016" name="Stand. Genomic Sci.">
        <title>Complete genome sequence of Methanospirillum hungatei type strain JF1.</title>
        <authorList>
            <person name="Gunsalus R.P."/>
            <person name="Cook L.E."/>
            <person name="Crable B."/>
            <person name="Rohlin L."/>
            <person name="McDonald E."/>
            <person name="Mouttaki H."/>
            <person name="Sieber J.R."/>
            <person name="Poweleit N."/>
            <person name="Zhou H."/>
            <person name="Lapidus A.L."/>
            <person name="Daligault H.E."/>
            <person name="Land M."/>
            <person name="Gilna P."/>
            <person name="Ivanova N."/>
            <person name="Kyrpides N."/>
            <person name="Culley D.E."/>
            <person name="McInerney M.J."/>
        </authorList>
    </citation>
    <scope>NUCLEOTIDE SEQUENCE [LARGE SCALE GENOMIC DNA]</scope>
    <source>
        <strain evidence="3">ATCC 27890 / DSM 864 / NBRC 100397 / JF-1</strain>
    </source>
</reference>
<dbReference type="PANTHER" id="PTHR34825:SF1">
    <property type="entry name" value="AAA-ATPASE-LIKE DOMAIN-CONTAINING PROTEIN"/>
    <property type="match status" value="1"/>
</dbReference>
<dbReference type="EnsemblBacteria" id="ABD41163">
    <property type="protein sequence ID" value="ABD41163"/>
    <property type="gene ID" value="Mhun_1428"/>
</dbReference>